<dbReference type="Gene3D" id="3.40.50.300">
    <property type="entry name" value="P-loop containing nucleotide triphosphate hydrolases"/>
    <property type="match status" value="1"/>
</dbReference>
<sequence>MPIENRPLPELLSFLDTLPEPHILCDRDYRIVAANAAYRAGFATGRSVVGRTCYEISHHYSVPCDQAGESCPLARGLKSGQRERVLHLHHTARGEEYVNIELSPIRDASGEIAWFVEKMEPMNAARGLSDHHGLVGRAPAFQHMLGLVARAAPSNASILLQGESGTGKELVANAIHEASHRADHPFVAVDCSGLPETLFESELFGHERGAFTGATSRKAGLVEAASGGTLFLDELGDIPLGMQVKLLRLLETGTYRRVGATDLRRADIRLVSATHRPLKQMIAEGRFRQDLYYRINTFPITVPALRERASDIPLLIESLLGRVAPGRRLNVSPAAMQVLCRYAFPGNVRELRNVLERASLMCDGEEIGPEHLAEDIRAPVQAAALAEVQATGGVHWQDIERNGFLQAVHSHRGSRKELAQKLGLSERTLYRKLRQYQAD</sequence>
<keyword evidence="2" id="KW-0067">ATP-binding</keyword>
<keyword evidence="4" id="KW-0238">DNA-binding</keyword>
<dbReference type="InterPro" id="IPR009057">
    <property type="entry name" value="Homeodomain-like_sf"/>
</dbReference>
<dbReference type="PANTHER" id="PTHR32071">
    <property type="entry name" value="TRANSCRIPTIONAL REGULATORY PROTEIN"/>
    <property type="match status" value="1"/>
</dbReference>
<dbReference type="GO" id="GO:0043565">
    <property type="term" value="F:sequence-specific DNA binding"/>
    <property type="evidence" value="ECO:0007669"/>
    <property type="project" value="InterPro"/>
</dbReference>
<evidence type="ECO:0000256" key="5">
    <source>
        <dbReference type="ARBA" id="ARBA00023163"/>
    </source>
</evidence>
<keyword evidence="8" id="KW-1185">Reference proteome</keyword>
<dbReference type="InterPro" id="IPR000014">
    <property type="entry name" value="PAS"/>
</dbReference>
<dbReference type="GO" id="GO:0005524">
    <property type="term" value="F:ATP binding"/>
    <property type="evidence" value="ECO:0007669"/>
    <property type="project" value="UniProtKB-KW"/>
</dbReference>
<dbReference type="Gene3D" id="1.10.10.60">
    <property type="entry name" value="Homeodomain-like"/>
    <property type="match status" value="1"/>
</dbReference>
<dbReference type="InterPro" id="IPR002197">
    <property type="entry name" value="HTH_Fis"/>
</dbReference>
<evidence type="ECO:0000256" key="3">
    <source>
        <dbReference type="ARBA" id="ARBA00023015"/>
    </source>
</evidence>
<proteinExistence type="predicted"/>
<dbReference type="CDD" id="cd00009">
    <property type="entry name" value="AAA"/>
    <property type="match status" value="1"/>
</dbReference>
<dbReference type="SMART" id="SM00382">
    <property type="entry name" value="AAA"/>
    <property type="match status" value="1"/>
</dbReference>
<dbReference type="CDD" id="cd00130">
    <property type="entry name" value="PAS"/>
    <property type="match status" value="1"/>
</dbReference>
<dbReference type="EMBL" id="SSOD01000003">
    <property type="protein sequence ID" value="THF63235.1"/>
    <property type="molecule type" value="Genomic_DNA"/>
</dbReference>
<dbReference type="InterPro" id="IPR003593">
    <property type="entry name" value="AAA+_ATPase"/>
</dbReference>
<keyword evidence="3" id="KW-0805">Transcription regulation</keyword>
<dbReference type="SUPFAM" id="SSF46689">
    <property type="entry name" value="Homeodomain-like"/>
    <property type="match status" value="1"/>
</dbReference>
<dbReference type="Gene3D" id="3.30.450.20">
    <property type="entry name" value="PAS domain"/>
    <property type="match status" value="1"/>
</dbReference>
<name>A0A4S4AVI1_9RHOO</name>
<dbReference type="Proteomes" id="UP000307956">
    <property type="component" value="Unassembled WGS sequence"/>
</dbReference>
<evidence type="ECO:0000256" key="1">
    <source>
        <dbReference type="ARBA" id="ARBA00022741"/>
    </source>
</evidence>
<feature type="domain" description="Sigma-54 factor interaction" evidence="6">
    <location>
        <begin position="134"/>
        <end position="360"/>
    </location>
</feature>
<dbReference type="PROSITE" id="PS00675">
    <property type="entry name" value="SIGMA54_INTERACT_1"/>
    <property type="match status" value="1"/>
</dbReference>
<dbReference type="Pfam" id="PF25601">
    <property type="entry name" value="AAA_lid_14"/>
    <property type="match status" value="1"/>
</dbReference>
<dbReference type="Pfam" id="PF02954">
    <property type="entry name" value="HTH_8"/>
    <property type="match status" value="1"/>
</dbReference>
<dbReference type="InterPro" id="IPR058031">
    <property type="entry name" value="AAA_lid_NorR"/>
</dbReference>
<evidence type="ECO:0000256" key="2">
    <source>
        <dbReference type="ARBA" id="ARBA00022840"/>
    </source>
</evidence>
<dbReference type="OrthoDB" id="5288224at2"/>
<dbReference type="Pfam" id="PF00158">
    <property type="entry name" value="Sigma54_activat"/>
    <property type="match status" value="1"/>
</dbReference>
<dbReference type="PROSITE" id="PS50045">
    <property type="entry name" value="SIGMA54_INTERACT_4"/>
    <property type="match status" value="1"/>
</dbReference>
<dbReference type="SUPFAM" id="SSF52540">
    <property type="entry name" value="P-loop containing nucleoside triphosphate hydrolases"/>
    <property type="match status" value="1"/>
</dbReference>
<dbReference type="InterPro" id="IPR025943">
    <property type="entry name" value="Sigma_54_int_dom_ATP-bd_2"/>
</dbReference>
<dbReference type="InterPro" id="IPR027417">
    <property type="entry name" value="P-loop_NTPase"/>
</dbReference>
<dbReference type="AlphaFoldDB" id="A0A4S4AVI1"/>
<dbReference type="SUPFAM" id="SSF55785">
    <property type="entry name" value="PYP-like sensor domain (PAS domain)"/>
    <property type="match status" value="1"/>
</dbReference>
<evidence type="ECO:0000256" key="4">
    <source>
        <dbReference type="ARBA" id="ARBA00023125"/>
    </source>
</evidence>
<dbReference type="InterPro" id="IPR002078">
    <property type="entry name" value="Sigma_54_int"/>
</dbReference>
<dbReference type="InterPro" id="IPR025662">
    <property type="entry name" value="Sigma_54_int_dom_ATP-bd_1"/>
</dbReference>
<gene>
    <name evidence="7" type="ORF">E6O51_03975</name>
</gene>
<dbReference type="Gene3D" id="1.10.8.60">
    <property type="match status" value="1"/>
</dbReference>
<evidence type="ECO:0000259" key="6">
    <source>
        <dbReference type="PROSITE" id="PS50045"/>
    </source>
</evidence>
<dbReference type="InterPro" id="IPR013656">
    <property type="entry name" value="PAS_4"/>
</dbReference>
<dbReference type="PROSITE" id="PS00676">
    <property type="entry name" value="SIGMA54_INTERACT_2"/>
    <property type="match status" value="1"/>
</dbReference>
<dbReference type="PROSITE" id="PS00688">
    <property type="entry name" value="SIGMA54_INTERACT_3"/>
    <property type="match status" value="1"/>
</dbReference>
<evidence type="ECO:0000313" key="8">
    <source>
        <dbReference type="Proteomes" id="UP000307956"/>
    </source>
</evidence>
<keyword evidence="1" id="KW-0547">Nucleotide-binding</keyword>
<organism evidence="7 8">
    <name type="scientific">Pseudothauera rhizosphaerae</name>
    <dbReference type="NCBI Taxonomy" id="2565932"/>
    <lineage>
        <taxon>Bacteria</taxon>
        <taxon>Pseudomonadati</taxon>
        <taxon>Pseudomonadota</taxon>
        <taxon>Betaproteobacteria</taxon>
        <taxon>Rhodocyclales</taxon>
        <taxon>Zoogloeaceae</taxon>
        <taxon>Pseudothauera</taxon>
    </lineage>
</organism>
<keyword evidence="5" id="KW-0804">Transcription</keyword>
<dbReference type="Pfam" id="PF08448">
    <property type="entry name" value="PAS_4"/>
    <property type="match status" value="1"/>
</dbReference>
<dbReference type="FunFam" id="3.40.50.300:FF:000006">
    <property type="entry name" value="DNA-binding transcriptional regulator NtrC"/>
    <property type="match status" value="1"/>
</dbReference>
<protein>
    <submittedName>
        <fullName evidence="7">Sigma-54-dependent Fis family transcriptional regulator</fullName>
    </submittedName>
</protein>
<accession>A0A4S4AVI1</accession>
<dbReference type="RefSeq" id="WP_136383687.1">
    <property type="nucleotide sequence ID" value="NZ_SSOD01000003.1"/>
</dbReference>
<dbReference type="GO" id="GO:0006355">
    <property type="term" value="P:regulation of DNA-templated transcription"/>
    <property type="evidence" value="ECO:0007669"/>
    <property type="project" value="InterPro"/>
</dbReference>
<reference evidence="7 8" key="1">
    <citation type="submission" date="2019-04" db="EMBL/GenBank/DDBJ databases">
        <title>Azoarcus rhizosphaerae sp. nov. isolated from rhizosphere of Ficus religiosa.</title>
        <authorList>
            <person name="Lin S.-Y."/>
            <person name="Hameed A."/>
            <person name="Hsu Y.-H."/>
            <person name="Young C.-C."/>
        </authorList>
    </citation>
    <scope>NUCLEOTIDE SEQUENCE [LARGE SCALE GENOMIC DNA]</scope>
    <source>
        <strain evidence="7 8">CC-YHH848</strain>
    </source>
</reference>
<dbReference type="InterPro" id="IPR035965">
    <property type="entry name" value="PAS-like_dom_sf"/>
</dbReference>
<evidence type="ECO:0000313" key="7">
    <source>
        <dbReference type="EMBL" id="THF63235.1"/>
    </source>
</evidence>
<comment type="caution">
    <text evidence="7">The sequence shown here is derived from an EMBL/GenBank/DDBJ whole genome shotgun (WGS) entry which is preliminary data.</text>
</comment>
<dbReference type="InterPro" id="IPR025944">
    <property type="entry name" value="Sigma_54_int_dom_CS"/>
</dbReference>